<evidence type="ECO:0000313" key="4">
    <source>
        <dbReference type="EMBL" id="MBP1933007.1"/>
    </source>
</evidence>
<sequence>MHFDLQHIIHDYGYTGIAGALFLEMIGIPFPGETLLTLSGIEWSKGTFSLLPLLVIAIVSNILGSTVAFLIGRSFGHTLIFRYGKAIGLTHERFEKAEARFNKSPVILLIFAKFIAGVRVLVAYLAGINQMSFVKFSVYNGIGTVLWITIFVVFGRYVEIGWEKYHLLLHQYLVPIVIVLAVIILYFISKRKRNPL</sequence>
<dbReference type="RefSeq" id="WP_209811039.1">
    <property type="nucleotide sequence ID" value="NZ_JAGGKT010000009.1"/>
</dbReference>
<dbReference type="Proteomes" id="UP001519343">
    <property type="component" value="Unassembled WGS sequence"/>
</dbReference>
<dbReference type="InterPro" id="IPR032816">
    <property type="entry name" value="VTT_dom"/>
</dbReference>
<evidence type="ECO:0000256" key="1">
    <source>
        <dbReference type="ARBA" id="ARBA00010792"/>
    </source>
</evidence>
<organism evidence="4 5">
    <name type="scientific">Ammoniphilus resinae</name>
    <dbReference type="NCBI Taxonomy" id="861532"/>
    <lineage>
        <taxon>Bacteria</taxon>
        <taxon>Bacillati</taxon>
        <taxon>Bacillota</taxon>
        <taxon>Bacilli</taxon>
        <taxon>Bacillales</taxon>
        <taxon>Paenibacillaceae</taxon>
        <taxon>Aneurinibacillus group</taxon>
        <taxon>Ammoniphilus</taxon>
    </lineage>
</organism>
<dbReference type="EMBL" id="JAGGKT010000009">
    <property type="protein sequence ID" value="MBP1933007.1"/>
    <property type="molecule type" value="Genomic_DNA"/>
</dbReference>
<evidence type="ECO:0000259" key="3">
    <source>
        <dbReference type="Pfam" id="PF09335"/>
    </source>
</evidence>
<feature type="transmembrane region" description="Helical" evidence="2">
    <location>
        <begin position="106"/>
        <end position="126"/>
    </location>
</feature>
<evidence type="ECO:0000313" key="5">
    <source>
        <dbReference type="Proteomes" id="UP001519343"/>
    </source>
</evidence>
<proteinExistence type="inferred from homology"/>
<keyword evidence="5" id="KW-1185">Reference proteome</keyword>
<gene>
    <name evidence="4" type="ORF">J2Z37_003018</name>
</gene>
<name>A0ABS4GSK2_9BACL</name>
<accession>A0ABS4GSK2</accession>
<keyword evidence="2" id="KW-0472">Membrane</keyword>
<comment type="caution">
    <text evidence="4">The sequence shown here is derived from an EMBL/GenBank/DDBJ whole genome shotgun (WGS) entry which is preliminary data.</text>
</comment>
<dbReference type="PANTHER" id="PTHR42709:SF9">
    <property type="entry name" value="ALKALINE PHOSPHATASE LIKE PROTEIN"/>
    <property type="match status" value="1"/>
</dbReference>
<reference evidence="4 5" key="1">
    <citation type="submission" date="2021-03" db="EMBL/GenBank/DDBJ databases">
        <title>Genomic Encyclopedia of Type Strains, Phase IV (KMG-IV): sequencing the most valuable type-strain genomes for metagenomic binning, comparative biology and taxonomic classification.</title>
        <authorList>
            <person name="Goeker M."/>
        </authorList>
    </citation>
    <scope>NUCLEOTIDE SEQUENCE [LARGE SCALE GENOMIC DNA]</scope>
    <source>
        <strain evidence="4 5">DSM 24738</strain>
    </source>
</reference>
<dbReference type="InterPro" id="IPR051311">
    <property type="entry name" value="DedA_domain"/>
</dbReference>
<protein>
    <submittedName>
        <fullName evidence="4">Membrane protein DedA with SNARE-associated domain</fullName>
    </submittedName>
</protein>
<evidence type="ECO:0000256" key="2">
    <source>
        <dbReference type="SAM" id="Phobius"/>
    </source>
</evidence>
<keyword evidence="2" id="KW-1133">Transmembrane helix</keyword>
<dbReference type="PANTHER" id="PTHR42709">
    <property type="entry name" value="ALKALINE PHOSPHATASE LIKE PROTEIN"/>
    <property type="match status" value="1"/>
</dbReference>
<comment type="similarity">
    <text evidence="1">Belongs to the DedA family.</text>
</comment>
<keyword evidence="2" id="KW-0812">Transmembrane</keyword>
<feature type="transmembrane region" description="Helical" evidence="2">
    <location>
        <begin position="12"/>
        <end position="30"/>
    </location>
</feature>
<feature type="transmembrane region" description="Helical" evidence="2">
    <location>
        <begin position="167"/>
        <end position="188"/>
    </location>
</feature>
<feature type="domain" description="VTT" evidence="3">
    <location>
        <begin position="30"/>
        <end position="156"/>
    </location>
</feature>
<dbReference type="Pfam" id="PF09335">
    <property type="entry name" value="VTT_dom"/>
    <property type="match status" value="1"/>
</dbReference>
<feature type="transmembrane region" description="Helical" evidence="2">
    <location>
        <begin position="138"/>
        <end position="155"/>
    </location>
</feature>
<feature type="transmembrane region" description="Helical" evidence="2">
    <location>
        <begin position="50"/>
        <end position="72"/>
    </location>
</feature>